<dbReference type="RefSeq" id="WP_370862440.1">
    <property type="nucleotide sequence ID" value="NZ_JBGKOI010000004.1"/>
</dbReference>
<keyword evidence="2" id="KW-1185">Reference proteome</keyword>
<accession>A0ABR6KTI6</accession>
<dbReference type="EMBL" id="JACHOC010000009">
    <property type="protein sequence ID" value="MBB4624149.1"/>
    <property type="molecule type" value="Genomic_DNA"/>
</dbReference>
<dbReference type="Proteomes" id="UP000533637">
    <property type="component" value="Unassembled WGS sequence"/>
</dbReference>
<comment type="caution">
    <text evidence="1">The sequence shown here is derived from an EMBL/GenBank/DDBJ whole genome shotgun (WGS) entry which is preliminary data.</text>
</comment>
<gene>
    <name evidence="1" type="ORF">GGQ57_004077</name>
</gene>
<organism evidence="1 2">
    <name type="scientific">Parabacteroides faecis</name>
    <dbReference type="NCBI Taxonomy" id="1217282"/>
    <lineage>
        <taxon>Bacteria</taxon>
        <taxon>Pseudomonadati</taxon>
        <taxon>Bacteroidota</taxon>
        <taxon>Bacteroidia</taxon>
        <taxon>Bacteroidales</taxon>
        <taxon>Tannerellaceae</taxon>
        <taxon>Parabacteroides</taxon>
    </lineage>
</organism>
<protein>
    <recommendedName>
        <fullName evidence="3">DNA-binding protein</fullName>
    </recommendedName>
</protein>
<sequence length="90" mass="10004">MKLYLEQQIESAVKKALESSLISQPIVEETKGKIKLFGIRNGAAYVGCAPSTFQKLKNSGKVPFYEVGKRVFFFSDEIDEALKCKKGGKL</sequence>
<evidence type="ECO:0000313" key="1">
    <source>
        <dbReference type="EMBL" id="MBB4624149.1"/>
    </source>
</evidence>
<proteinExistence type="predicted"/>
<name>A0ABR6KTI6_9BACT</name>
<evidence type="ECO:0000313" key="2">
    <source>
        <dbReference type="Proteomes" id="UP000533637"/>
    </source>
</evidence>
<evidence type="ECO:0008006" key="3">
    <source>
        <dbReference type="Google" id="ProtNLM"/>
    </source>
</evidence>
<reference evidence="1 2" key="1">
    <citation type="submission" date="2020-08" db="EMBL/GenBank/DDBJ databases">
        <title>Genomic Encyclopedia of Type Strains, Phase IV (KMG-IV): sequencing the most valuable type-strain genomes for metagenomic binning, comparative biology and taxonomic classification.</title>
        <authorList>
            <person name="Goeker M."/>
        </authorList>
    </citation>
    <scope>NUCLEOTIDE SEQUENCE [LARGE SCALE GENOMIC DNA]</scope>
    <source>
        <strain evidence="1 2">DSM 102983</strain>
    </source>
</reference>